<dbReference type="InterPro" id="IPR003439">
    <property type="entry name" value="ABC_transporter-like_ATP-bd"/>
</dbReference>
<protein>
    <submittedName>
        <fullName evidence="5">LPS export ABC transporter ATP-binding protein</fullName>
    </submittedName>
</protein>
<dbReference type="Pfam" id="PF00005">
    <property type="entry name" value="ABC_tran"/>
    <property type="match status" value="1"/>
</dbReference>
<dbReference type="PANTHER" id="PTHR45772:SF10">
    <property type="entry name" value="LIPOPOLYSACCHARIDE EXPORT SYSTEM ATP-BINDING PROTEIN LPTB"/>
    <property type="match status" value="1"/>
</dbReference>
<evidence type="ECO:0000259" key="4">
    <source>
        <dbReference type="PROSITE" id="PS50893"/>
    </source>
</evidence>
<dbReference type="InterPro" id="IPR017871">
    <property type="entry name" value="ABC_transporter-like_CS"/>
</dbReference>
<proteinExistence type="predicted"/>
<accession>A0ABW5E6V7</accession>
<dbReference type="PANTHER" id="PTHR45772">
    <property type="entry name" value="CONSERVED COMPONENT OF ABC TRANSPORTER FOR NATURAL AMINO ACIDS-RELATED"/>
    <property type="match status" value="1"/>
</dbReference>
<dbReference type="SMART" id="SM00382">
    <property type="entry name" value="AAA"/>
    <property type="match status" value="1"/>
</dbReference>
<keyword evidence="3 5" id="KW-0067">ATP-binding</keyword>
<dbReference type="InterPro" id="IPR030921">
    <property type="entry name" value="LPS_export_LptB"/>
</dbReference>
<dbReference type="InterPro" id="IPR027417">
    <property type="entry name" value="P-loop_NTPase"/>
</dbReference>
<gene>
    <name evidence="5" type="primary">lptB</name>
    <name evidence="5" type="ORF">ACFSQZ_11050</name>
</gene>
<dbReference type="EMBL" id="JBHUJC010000037">
    <property type="protein sequence ID" value="MFD2277008.1"/>
    <property type="molecule type" value="Genomic_DNA"/>
</dbReference>
<dbReference type="PROSITE" id="PS50893">
    <property type="entry name" value="ABC_TRANSPORTER_2"/>
    <property type="match status" value="1"/>
</dbReference>
<keyword evidence="6" id="KW-1185">Reference proteome</keyword>
<evidence type="ECO:0000313" key="6">
    <source>
        <dbReference type="Proteomes" id="UP001597297"/>
    </source>
</evidence>
<evidence type="ECO:0000256" key="1">
    <source>
        <dbReference type="ARBA" id="ARBA00022448"/>
    </source>
</evidence>
<evidence type="ECO:0000313" key="5">
    <source>
        <dbReference type="EMBL" id="MFD2277008.1"/>
    </source>
</evidence>
<sequence length="267" mass="29318">MPSATITAPNTPSAECNSLSKRTGKQLLLCAQELKKLYGGRAVVDGVSMNVADGEIVGLLGPNGAGKTTTFYMIAGLVPPNAGIVSFRGKNITTLPMHKRARIGMGYLPQEESIFRKLSVQDNLIAVLETRKDLNKKQRKEKAEQLMERFRITKLRDSIALTLSGGEKRRLTIARCLCSSPKLLMLDEPFAGVDPKAVEAIHTIVRELRDKDGLSILITDHHVRETLKIVDHAYVMDDGKAIIEGSADQIANDPLARKHYLGDDFSL</sequence>
<comment type="caution">
    <text evidence="5">The sequence shown here is derived from an EMBL/GenBank/DDBJ whole genome shotgun (WGS) entry which is preliminary data.</text>
</comment>
<dbReference type="RefSeq" id="WP_377093219.1">
    <property type="nucleotide sequence ID" value="NZ_JBHSJM010000001.1"/>
</dbReference>
<dbReference type="GO" id="GO:0005524">
    <property type="term" value="F:ATP binding"/>
    <property type="evidence" value="ECO:0007669"/>
    <property type="project" value="UniProtKB-KW"/>
</dbReference>
<dbReference type="InterPro" id="IPR003593">
    <property type="entry name" value="AAA+_ATPase"/>
</dbReference>
<dbReference type="CDD" id="cd03218">
    <property type="entry name" value="ABC_YhbG"/>
    <property type="match status" value="1"/>
</dbReference>
<dbReference type="InterPro" id="IPR051120">
    <property type="entry name" value="ABC_AA/LPS_Transport"/>
</dbReference>
<organism evidence="5 6">
    <name type="scientific">Rubritalea spongiae</name>
    <dbReference type="NCBI Taxonomy" id="430797"/>
    <lineage>
        <taxon>Bacteria</taxon>
        <taxon>Pseudomonadati</taxon>
        <taxon>Verrucomicrobiota</taxon>
        <taxon>Verrucomicrobiia</taxon>
        <taxon>Verrucomicrobiales</taxon>
        <taxon>Rubritaleaceae</taxon>
        <taxon>Rubritalea</taxon>
    </lineage>
</organism>
<name>A0ABW5E6V7_9BACT</name>
<dbReference type="Proteomes" id="UP001597297">
    <property type="component" value="Unassembled WGS sequence"/>
</dbReference>
<dbReference type="Gene3D" id="3.40.50.300">
    <property type="entry name" value="P-loop containing nucleotide triphosphate hydrolases"/>
    <property type="match status" value="1"/>
</dbReference>
<reference evidence="6" key="1">
    <citation type="journal article" date="2019" name="Int. J. Syst. Evol. Microbiol.">
        <title>The Global Catalogue of Microorganisms (GCM) 10K type strain sequencing project: providing services to taxonomists for standard genome sequencing and annotation.</title>
        <authorList>
            <consortium name="The Broad Institute Genomics Platform"/>
            <consortium name="The Broad Institute Genome Sequencing Center for Infectious Disease"/>
            <person name="Wu L."/>
            <person name="Ma J."/>
        </authorList>
    </citation>
    <scope>NUCLEOTIDE SEQUENCE [LARGE SCALE GENOMIC DNA]</scope>
    <source>
        <strain evidence="6">JCM 16545</strain>
    </source>
</reference>
<evidence type="ECO:0000256" key="3">
    <source>
        <dbReference type="ARBA" id="ARBA00022840"/>
    </source>
</evidence>
<evidence type="ECO:0000256" key="2">
    <source>
        <dbReference type="ARBA" id="ARBA00022741"/>
    </source>
</evidence>
<dbReference type="NCBIfam" id="TIGR04406">
    <property type="entry name" value="LPS_export_lptB"/>
    <property type="match status" value="1"/>
</dbReference>
<dbReference type="PROSITE" id="PS00211">
    <property type="entry name" value="ABC_TRANSPORTER_1"/>
    <property type="match status" value="1"/>
</dbReference>
<keyword evidence="1" id="KW-0813">Transport</keyword>
<feature type="domain" description="ABC transporter" evidence="4">
    <location>
        <begin position="29"/>
        <end position="263"/>
    </location>
</feature>
<keyword evidence="2" id="KW-0547">Nucleotide-binding</keyword>
<dbReference type="SUPFAM" id="SSF52540">
    <property type="entry name" value="P-loop containing nucleoside triphosphate hydrolases"/>
    <property type="match status" value="1"/>
</dbReference>